<protein>
    <recommendedName>
        <fullName evidence="6">F-box domain-containing protein</fullName>
    </recommendedName>
</protein>
<feature type="chain" id="PRO_5019799290" description="F-box domain-containing protein" evidence="1">
    <location>
        <begin position="17"/>
        <end position="162"/>
    </location>
</feature>
<gene>
    <name evidence="4" type="ORF">ROHU_006641</name>
</gene>
<name>A0A498N1F8_LABRO</name>
<organism evidence="4 5">
    <name type="scientific">Labeo rohita</name>
    <name type="common">Indian major carp</name>
    <name type="synonym">Cyprinus rohita</name>
    <dbReference type="NCBI Taxonomy" id="84645"/>
    <lineage>
        <taxon>Eukaryota</taxon>
        <taxon>Metazoa</taxon>
        <taxon>Chordata</taxon>
        <taxon>Craniata</taxon>
        <taxon>Vertebrata</taxon>
        <taxon>Euteleostomi</taxon>
        <taxon>Actinopterygii</taxon>
        <taxon>Neopterygii</taxon>
        <taxon>Teleostei</taxon>
        <taxon>Ostariophysi</taxon>
        <taxon>Cypriniformes</taxon>
        <taxon>Cyprinidae</taxon>
        <taxon>Labeoninae</taxon>
        <taxon>Labeonini</taxon>
        <taxon>Labeo</taxon>
    </lineage>
</organism>
<evidence type="ECO:0000313" key="4">
    <source>
        <dbReference type="EMBL" id="RXN22715.1"/>
    </source>
</evidence>
<evidence type="ECO:0008006" key="6">
    <source>
        <dbReference type="Google" id="ProtNLM"/>
    </source>
</evidence>
<comment type="caution">
    <text evidence="4">The sequence shown here is derived from an EMBL/GenBank/DDBJ whole genome shotgun (WGS) entry which is preliminary data.</text>
</comment>
<reference evidence="4 5" key="1">
    <citation type="submission" date="2018-03" db="EMBL/GenBank/DDBJ databases">
        <title>Draft genome sequence of Rohu Carp (Labeo rohita).</title>
        <authorList>
            <person name="Das P."/>
            <person name="Kushwaha B."/>
            <person name="Joshi C.G."/>
            <person name="Kumar D."/>
            <person name="Nagpure N.S."/>
            <person name="Sahoo L."/>
            <person name="Das S.P."/>
            <person name="Bit A."/>
            <person name="Patnaik S."/>
            <person name="Meher P.K."/>
            <person name="Jayasankar P."/>
            <person name="Koringa P.G."/>
            <person name="Patel N.V."/>
            <person name="Hinsu A.T."/>
            <person name="Kumar R."/>
            <person name="Pandey M."/>
            <person name="Agarwal S."/>
            <person name="Srivastava S."/>
            <person name="Singh M."/>
            <person name="Iquebal M.A."/>
            <person name="Jaiswal S."/>
            <person name="Angadi U.B."/>
            <person name="Kumar N."/>
            <person name="Raza M."/>
            <person name="Shah T.M."/>
            <person name="Rai A."/>
            <person name="Jena J.K."/>
        </authorList>
    </citation>
    <scope>NUCLEOTIDE SEQUENCE [LARGE SCALE GENOMIC DNA]</scope>
    <source>
        <strain evidence="4">DASCIFA01</strain>
        <tissue evidence="4">Testis</tissue>
    </source>
</reference>
<dbReference type="Pfam" id="PF18866">
    <property type="entry name" value="CxC7"/>
    <property type="match status" value="1"/>
</dbReference>
<dbReference type="Proteomes" id="UP000290572">
    <property type="component" value="Unassembled WGS sequence"/>
</dbReference>
<evidence type="ECO:0000313" key="5">
    <source>
        <dbReference type="Proteomes" id="UP000290572"/>
    </source>
</evidence>
<sequence length="162" mass="18552">MFILICLCSWSLAVQSSEEVTYADPTFCKRKAQKSLPDAILQNILVSVVLEDGCTAILRLALTCPKFKQIVNQEDFQKEAHFRWLDSVVNWKRHSESHIQEYRKPYTISRCSRLQCCQLYKDCGAGYQGNGQQGVLLGFYSSDDHPGYCSWDCYTDDGGWED</sequence>
<evidence type="ECO:0000259" key="3">
    <source>
        <dbReference type="Pfam" id="PF18866"/>
    </source>
</evidence>
<dbReference type="EMBL" id="QBIY01012582">
    <property type="protein sequence ID" value="RXN22715.1"/>
    <property type="molecule type" value="Genomic_DNA"/>
</dbReference>
<feature type="signal peptide" evidence="1">
    <location>
        <begin position="1"/>
        <end position="16"/>
    </location>
</feature>
<accession>A0A498N1F8</accession>
<keyword evidence="1" id="KW-0732">Signal</keyword>
<dbReference type="Pfam" id="PF00646">
    <property type="entry name" value="F-box"/>
    <property type="match status" value="1"/>
</dbReference>
<feature type="domain" description="F-box" evidence="2">
    <location>
        <begin position="35"/>
        <end position="76"/>
    </location>
</feature>
<keyword evidence="5" id="KW-1185">Reference proteome</keyword>
<proteinExistence type="predicted"/>
<dbReference type="InterPro" id="IPR041300">
    <property type="entry name" value="CxC7"/>
</dbReference>
<dbReference type="AlphaFoldDB" id="A0A498N1F8"/>
<evidence type="ECO:0000259" key="2">
    <source>
        <dbReference type="Pfam" id="PF00646"/>
    </source>
</evidence>
<evidence type="ECO:0000256" key="1">
    <source>
        <dbReference type="SAM" id="SignalP"/>
    </source>
</evidence>
<feature type="domain" description="CxC7-like cysteine cluster associated with KDZ transposases" evidence="3">
    <location>
        <begin position="90"/>
        <end position="154"/>
    </location>
</feature>
<dbReference type="InterPro" id="IPR001810">
    <property type="entry name" value="F-box_dom"/>
</dbReference>